<feature type="domain" description="Type II secretion system protein GspC N-terminal" evidence="10">
    <location>
        <begin position="61"/>
        <end position="145"/>
    </location>
</feature>
<keyword evidence="9" id="KW-0175">Coiled coil</keyword>
<gene>
    <name evidence="11" type="ORF">AB5S05_08355</name>
</gene>
<evidence type="ECO:0000256" key="3">
    <source>
        <dbReference type="ARBA" id="ARBA00022475"/>
    </source>
</evidence>
<evidence type="ECO:0000313" key="12">
    <source>
        <dbReference type="Proteomes" id="UP001560296"/>
    </source>
</evidence>
<evidence type="ECO:0000256" key="4">
    <source>
        <dbReference type="ARBA" id="ARBA00022519"/>
    </source>
</evidence>
<sequence>MPLSPVRRWMQQYAIALLGAALLLAMSLSLAWQTADWLRLLRAPASIDQVDSPQSLPTTSGQHLATLFGSDSHAEQRLAPADDLGLLLLGSFVHADPAQSSAIIRSQEHKAQRYPVGSSLAGAIRLEAVYADHVELRRNGQRLSLGFAHNASQAQATSYTDATLTPDALNTQGEAHADNLAQLRERMAALRDQMASVGALPTDAEPTEPLTESN</sequence>
<comment type="subcellular location">
    <subcellularLocation>
        <location evidence="1">Cell inner membrane</location>
    </subcellularLocation>
</comment>
<evidence type="ECO:0000256" key="1">
    <source>
        <dbReference type="ARBA" id="ARBA00004533"/>
    </source>
</evidence>
<keyword evidence="6" id="KW-0653">Protein transport</keyword>
<comment type="caution">
    <text evidence="11">The sequence shown here is derived from an EMBL/GenBank/DDBJ whole genome shotgun (WGS) entry which is preliminary data.</text>
</comment>
<evidence type="ECO:0000313" key="11">
    <source>
        <dbReference type="EMBL" id="MEX6502070.1"/>
    </source>
</evidence>
<accession>A0ABV3YU20</accession>
<evidence type="ECO:0000256" key="8">
    <source>
        <dbReference type="ARBA" id="ARBA00023136"/>
    </source>
</evidence>
<evidence type="ECO:0000259" key="10">
    <source>
        <dbReference type="Pfam" id="PF11356"/>
    </source>
</evidence>
<evidence type="ECO:0000256" key="7">
    <source>
        <dbReference type="ARBA" id="ARBA00022989"/>
    </source>
</evidence>
<name>A0ABV3YU20_9PSED</name>
<keyword evidence="4" id="KW-0997">Cell inner membrane</keyword>
<keyword evidence="3" id="KW-1003">Cell membrane</keyword>
<keyword evidence="7" id="KW-1133">Transmembrane helix</keyword>
<dbReference type="InterPro" id="IPR024961">
    <property type="entry name" value="T2SS_GspC_N"/>
</dbReference>
<dbReference type="Pfam" id="PF11356">
    <property type="entry name" value="T2SSC"/>
    <property type="match status" value="1"/>
</dbReference>
<protein>
    <submittedName>
        <fullName evidence="11">Type II secretion system protein N</fullName>
    </submittedName>
</protein>
<dbReference type="EMBL" id="JBFTEG010000005">
    <property type="protein sequence ID" value="MEX6502070.1"/>
    <property type="molecule type" value="Genomic_DNA"/>
</dbReference>
<keyword evidence="12" id="KW-1185">Reference proteome</keyword>
<dbReference type="Gene3D" id="2.30.30.830">
    <property type="match status" value="1"/>
</dbReference>
<proteinExistence type="predicted"/>
<keyword evidence="2" id="KW-0813">Transport</keyword>
<organism evidence="11 12">
    <name type="scientific">Pseudomonas zhanjiangensis</name>
    <dbReference type="NCBI Taxonomy" id="3239015"/>
    <lineage>
        <taxon>Bacteria</taxon>
        <taxon>Pseudomonadati</taxon>
        <taxon>Pseudomonadota</taxon>
        <taxon>Gammaproteobacteria</taxon>
        <taxon>Pseudomonadales</taxon>
        <taxon>Pseudomonadaceae</taxon>
        <taxon>Pseudomonas</taxon>
    </lineage>
</organism>
<dbReference type="Proteomes" id="UP001560296">
    <property type="component" value="Unassembled WGS sequence"/>
</dbReference>
<dbReference type="RefSeq" id="WP_369287044.1">
    <property type="nucleotide sequence ID" value="NZ_JBFTEG010000005.1"/>
</dbReference>
<evidence type="ECO:0000256" key="6">
    <source>
        <dbReference type="ARBA" id="ARBA00022927"/>
    </source>
</evidence>
<keyword evidence="5" id="KW-0812">Transmembrane</keyword>
<evidence type="ECO:0000256" key="5">
    <source>
        <dbReference type="ARBA" id="ARBA00022692"/>
    </source>
</evidence>
<evidence type="ECO:0000256" key="2">
    <source>
        <dbReference type="ARBA" id="ARBA00022448"/>
    </source>
</evidence>
<keyword evidence="8" id="KW-0472">Membrane</keyword>
<reference evidence="11 12" key="1">
    <citation type="submission" date="2024-07" db="EMBL/GenBank/DDBJ databases">
        <authorList>
            <person name="Li M."/>
        </authorList>
    </citation>
    <scope>NUCLEOTIDE SEQUENCE [LARGE SCALE GENOMIC DNA]</scope>
    <source>
        <strain evidence="11 12">25A3E</strain>
    </source>
</reference>
<feature type="coiled-coil region" evidence="9">
    <location>
        <begin position="173"/>
        <end position="200"/>
    </location>
</feature>
<evidence type="ECO:0000256" key="9">
    <source>
        <dbReference type="SAM" id="Coils"/>
    </source>
</evidence>